<feature type="compositionally biased region" description="Basic and acidic residues" evidence="9">
    <location>
        <begin position="390"/>
        <end position="401"/>
    </location>
</feature>
<evidence type="ECO:0000256" key="5">
    <source>
        <dbReference type="ARBA" id="ARBA00023242"/>
    </source>
</evidence>
<evidence type="ECO:0000256" key="7">
    <source>
        <dbReference type="ARBA" id="ARBA00025253"/>
    </source>
</evidence>
<comment type="function">
    <text evidence="7 8">Has a role in the initiation of DNA replication. Required at S-phase checkpoint.</text>
</comment>
<dbReference type="AlphaFoldDB" id="A0A0A1TD20"/>
<dbReference type="GO" id="GO:0000727">
    <property type="term" value="P:double-strand break repair via break-induced replication"/>
    <property type="evidence" value="ECO:0007669"/>
    <property type="project" value="TreeGrafter"/>
</dbReference>
<comment type="subcellular location">
    <subcellularLocation>
        <location evidence="1 8">Nucleus</location>
    </subcellularLocation>
</comment>
<accession>A0A0A1TD20</accession>
<feature type="compositionally biased region" description="Polar residues" evidence="9">
    <location>
        <begin position="188"/>
        <end position="199"/>
    </location>
</feature>
<dbReference type="PANTHER" id="PTHR28124">
    <property type="entry name" value="DNA REPLICATION REGULATOR SLD2"/>
    <property type="match status" value="1"/>
</dbReference>
<dbReference type="Proteomes" id="UP000039046">
    <property type="component" value="Unassembled WGS sequence"/>
</dbReference>
<dbReference type="PANTHER" id="PTHR28124:SF1">
    <property type="entry name" value="DNA REPLICATION REGULATOR SLD2"/>
    <property type="match status" value="1"/>
</dbReference>
<proteinExistence type="inferred from homology"/>
<feature type="compositionally biased region" description="Basic residues" evidence="9">
    <location>
        <begin position="348"/>
        <end position="358"/>
    </location>
</feature>
<keyword evidence="11" id="KW-1185">Reference proteome</keyword>
<feature type="region of interest" description="Disordered" evidence="9">
    <location>
        <begin position="24"/>
        <end position="43"/>
    </location>
</feature>
<keyword evidence="4 8" id="KW-0235">DNA replication</keyword>
<feature type="region of interest" description="Disordered" evidence="9">
    <location>
        <begin position="286"/>
        <end position="430"/>
    </location>
</feature>
<dbReference type="STRING" id="1531966.A0A0A1TD20"/>
<dbReference type="HOGENOM" id="CLU_033089_0_0_1"/>
<feature type="region of interest" description="Disordered" evidence="9">
    <location>
        <begin position="64"/>
        <end position="107"/>
    </location>
</feature>
<keyword evidence="6 8" id="KW-0131">Cell cycle</keyword>
<dbReference type="OrthoDB" id="8775810at2759"/>
<dbReference type="GO" id="GO:0006270">
    <property type="term" value="P:DNA replication initiation"/>
    <property type="evidence" value="ECO:0007669"/>
    <property type="project" value="UniProtKB-UniRule"/>
</dbReference>
<dbReference type="Pfam" id="PF11719">
    <property type="entry name" value="Drc1-Sld2"/>
    <property type="match status" value="1"/>
</dbReference>
<reference evidence="10 11" key="1">
    <citation type="journal article" date="2015" name="Genome Announc.">
        <title>Draft Genome Sequence and Gene Annotation of the Entomopathogenic Fungus Verticillium hemipterigenum.</title>
        <authorList>
            <person name="Horn F."/>
            <person name="Habel A."/>
            <person name="Scharf D.H."/>
            <person name="Dworschak J."/>
            <person name="Brakhage A.A."/>
            <person name="Guthke R."/>
            <person name="Hertweck C."/>
            <person name="Linde J."/>
        </authorList>
    </citation>
    <scope>NUCLEOTIDE SEQUENCE [LARGE SCALE GENOMIC DNA]</scope>
</reference>
<keyword evidence="5 8" id="KW-0539">Nucleus</keyword>
<feature type="compositionally biased region" description="Acidic residues" evidence="9">
    <location>
        <begin position="325"/>
        <end position="337"/>
    </location>
</feature>
<evidence type="ECO:0000256" key="3">
    <source>
        <dbReference type="ARBA" id="ARBA00018363"/>
    </source>
</evidence>
<evidence type="ECO:0000313" key="11">
    <source>
        <dbReference type="Proteomes" id="UP000039046"/>
    </source>
</evidence>
<dbReference type="Gene3D" id="1.10.10.1460">
    <property type="match status" value="1"/>
</dbReference>
<dbReference type="GO" id="GO:0003697">
    <property type="term" value="F:single-stranded DNA binding"/>
    <property type="evidence" value="ECO:0007669"/>
    <property type="project" value="TreeGrafter"/>
</dbReference>
<gene>
    <name evidence="10" type="ORF">VHEMI10455</name>
</gene>
<evidence type="ECO:0000256" key="2">
    <source>
        <dbReference type="ARBA" id="ARBA00007276"/>
    </source>
</evidence>
<evidence type="ECO:0000256" key="1">
    <source>
        <dbReference type="ARBA" id="ARBA00004123"/>
    </source>
</evidence>
<name>A0A0A1TD20_9HYPO</name>
<evidence type="ECO:0000256" key="6">
    <source>
        <dbReference type="ARBA" id="ARBA00023306"/>
    </source>
</evidence>
<evidence type="ECO:0000256" key="8">
    <source>
        <dbReference type="RuleBase" id="RU367067"/>
    </source>
</evidence>
<comment type="similarity">
    <text evidence="2 8">Belongs to the SLD2 family.</text>
</comment>
<sequence length="430" mass="47449">MDDNTRAKYEEKAKEARASLKKWENDWADGHNGAKPGRQDIKDHPDIALQYKEYNKIREILAGKVAPPKPTVSPKPQKRRSDVLPAQTPVKRSRLTETPSKPALGADLMMNSPAISRKLFSPAPVTSIGPTPQRDGRVLGLFDLLVDKELGSPSKGSMMSPSKPRSNINATPSKKRSAVDEIALGRTPKSNSNRNSTFMTPLKKRDDNAGGRTPGSISKTLQFDTPAFLKRHSLPAVLENAADLPAPPLRLPRKPIVRGLSEIVASLRKVEDDQLDEDLEALREMENEEMGEGATSLPQLPKLKPVSPDASILEKDSQALPLGGFDDEGMYDSSDEEQLGRDGLPLKVFKKKGQKRTTRISNMKPMQKMRPAALDENGNIIEGADEDDKDDKPKKPRKVNELAHANFKRLKLRSKGGKGGPSFGGRFRRR</sequence>
<feature type="compositionally biased region" description="Basic residues" evidence="9">
    <location>
        <begin position="406"/>
        <end position="416"/>
    </location>
</feature>
<dbReference type="GO" id="GO:0003688">
    <property type="term" value="F:DNA replication origin binding"/>
    <property type="evidence" value="ECO:0007669"/>
    <property type="project" value="TreeGrafter"/>
</dbReference>
<dbReference type="InterPro" id="IPR021110">
    <property type="entry name" value="DNA_rep_checkpnt_protein"/>
</dbReference>
<protein>
    <recommendedName>
        <fullName evidence="3 8">DNA replication regulator SLD2</fullName>
    </recommendedName>
</protein>
<feature type="compositionally biased region" description="Low complexity" evidence="9">
    <location>
        <begin position="151"/>
        <end position="164"/>
    </location>
</feature>
<evidence type="ECO:0000256" key="9">
    <source>
        <dbReference type="SAM" id="MobiDB-lite"/>
    </source>
</evidence>
<dbReference type="EMBL" id="CDHN01000008">
    <property type="protein sequence ID" value="CEJ94951.1"/>
    <property type="molecule type" value="Genomic_DNA"/>
</dbReference>
<feature type="region of interest" description="Disordered" evidence="9">
    <location>
        <begin position="150"/>
        <end position="219"/>
    </location>
</feature>
<evidence type="ECO:0000313" key="10">
    <source>
        <dbReference type="EMBL" id="CEJ94951.1"/>
    </source>
</evidence>
<dbReference type="GO" id="GO:1902977">
    <property type="term" value="P:mitotic DNA replication preinitiation complex assembly"/>
    <property type="evidence" value="ECO:0007669"/>
    <property type="project" value="TreeGrafter"/>
</dbReference>
<dbReference type="GO" id="GO:0031261">
    <property type="term" value="C:DNA replication preinitiation complex"/>
    <property type="evidence" value="ECO:0007669"/>
    <property type="project" value="TreeGrafter"/>
</dbReference>
<dbReference type="InterPro" id="IPR040203">
    <property type="entry name" value="Sld2"/>
</dbReference>
<organism evidence="10 11">
    <name type="scientific">[Torrubiella] hemipterigena</name>
    <dbReference type="NCBI Taxonomy" id="1531966"/>
    <lineage>
        <taxon>Eukaryota</taxon>
        <taxon>Fungi</taxon>
        <taxon>Dikarya</taxon>
        <taxon>Ascomycota</taxon>
        <taxon>Pezizomycotina</taxon>
        <taxon>Sordariomycetes</taxon>
        <taxon>Hypocreomycetidae</taxon>
        <taxon>Hypocreales</taxon>
        <taxon>Clavicipitaceae</taxon>
        <taxon>Clavicipitaceae incertae sedis</taxon>
        <taxon>'Torrubiella' clade</taxon>
    </lineage>
</organism>
<evidence type="ECO:0000256" key="4">
    <source>
        <dbReference type="ARBA" id="ARBA00022705"/>
    </source>
</evidence>